<dbReference type="AlphaFoldDB" id="A0A7I8KLK6"/>
<gene>
    <name evidence="4" type="ORF">SI8410_06008520</name>
</gene>
<accession>A0A7I8KLK6</accession>
<evidence type="ECO:0000256" key="3">
    <source>
        <dbReference type="SAM" id="Phobius"/>
    </source>
</evidence>
<proteinExistence type="predicted"/>
<dbReference type="Proteomes" id="UP000663760">
    <property type="component" value="Chromosome 6"/>
</dbReference>
<evidence type="ECO:0000256" key="2">
    <source>
        <dbReference type="SAM" id="MobiDB-lite"/>
    </source>
</evidence>
<evidence type="ECO:0000313" key="5">
    <source>
        <dbReference type="Proteomes" id="UP000663760"/>
    </source>
</evidence>
<feature type="transmembrane region" description="Helical" evidence="3">
    <location>
        <begin position="324"/>
        <end position="343"/>
    </location>
</feature>
<keyword evidence="3" id="KW-0472">Membrane</keyword>
<reference evidence="4" key="1">
    <citation type="submission" date="2020-02" db="EMBL/GenBank/DDBJ databases">
        <authorList>
            <person name="Scholz U."/>
            <person name="Mascher M."/>
            <person name="Fiebig A."/>
        </authorList>
    </citation>
    <scope>NUCLEOTIDE SEQUENCE</scope>
</reference>
<keyword evidence="1" id="KW-0175">Coiled coil</keyword>
<keyword evidence="5" id="KW-1185">Reference proteome</keyword>
<feature type="coiled-coil region" evidence="1">
    <location>
        <begin position="94"/>
        <end position="152"/>
    </location>
</feature>
<name>A0A7I8KLK6_SPIIN</name>
<feature type="region of interest" description="Disordered" evidence="2">
    <location>
        <begin position="281"/>
        <end position="313"/>
    </location>
</feature>
<keyword evidence="3" id="KW-0812">Transmembrane</keyword>
<dbReference type="OrthoDB" id="780812at2759"/>
<feature type="coiled-coil region" evidence="1">
    <location>
        <begin position="190"/>
        <end position="248"/>
    </location>
</feature>
<dbReference type="PANTHER" id="PTHR37761">
    <property type="entry name" value="OS09G0108400 PROTEIN"/>
    <property type="match status" value="1"/>
</dbReference>
<keyword evidence="3" id="KW-1133">Transmembrane helix</keyword>
<protein>
    <submittedName>
        <fullName evidence="4">Uncharacterized protein</fullName>
    </submittedName>
</protein>
<organism evidence="4 5">
    <name type="scientific">Spirodela intermedia</name>
    <name type="common">Intermediate duckweed</name>
    <dbReference type="NCBI Taxonomy" id="51605"/>
    <lineage>
        <taxon>Eukaryota</taxon>
        <taxon>Viridiplantae</taxon>
        <taxon>Streptophyta</taxon>
        <taxon>Embryophyta</taxon>
        <taxon>Tracheophyta</taxon>
        <taxon>Spermatophyta</taxon>
        <taxon>Magnoliopsida</taxon>
        <taxon>Liliopsida</taxon>
        <taxon>Araceae</taxon>
        <taxon>Lemnoideae</taxon>
        <taxon>Spirodela</taxon>
    </lineage>
</organism>
<dbReference type="EMBL" id="LR746269">
    <property type="protein sequence ID" value="CAA7397855.1"/>
    <property type="molecule type" value="Genomic_DNA"/>
</dbReference>
<evidence type="ECO:0000313" key="4">
    <source>
        <dbReference type="EMBL" id="CAA7397855.1"/>
    </source>
</evidence>
<sequence>MAGLLAWAADVVGGGHGGAGGEDGQFPEVVFTPDQERHARELDQKAASLRRSIQDLRRRIPPADIAQRLPHLHAHSLASNAALALQLNAHSTTRQQVQLREETLQEENTAYEKAILACQKKIQEKLQEASLLQNKLKELDLAEGELMAKLEKQQASLEDNQSRASLIGSEDTEKIHLNRKPSRTVLLEQLDEKKNELSTFEITVRGLEDKWAAIQQDSLRQPSSAQREKSLEKQLHSLIEQLTAKQAQAEGLIGGIKEKEQDLERLSVLWRRLEAGSSEETSARNRFVRSHRGGSSSSSSLDQPMEAPHRYLNNGRVEREQKLVVLRSTFVIYILALQLLVFIKISF</sequence>
<evidence type="ECO:0000256" key="1">
    <source>
        <dbReference type="SAM" id="Coils"/>
    </source>
</evidence>
<dbReference type="PANTHER" id="PTHR37761:SF2">
    <property type="entry name" value="OS09G0108400 PROTEIN"/>
    <property type="match status" value="1"/>
</dbReference>